<comment type="function">
    <text evidence="11">Catalyzes the transfer of a geranylgeranyl moiety from geranylgeranyl diphosphate to both cysteines of proteins with the C-terminal sequence -XXCC, -XCXC and -CCXX.</text>
</comment>
<evidence type="ECO:0000259" key="12">
    <source>
        <dbReference type="Pfam" id="PF00432"/>
    </source>
</evidence>
<dbReference type="GO" id="GO:0005968">
    <property type="term" value="C:Rab-protein geranylgeranyltransferase complex"/>
    <property type="evidence" value="ECO:0007669"/>
    <property type="project" value="UniProtKB-UniRule"/>
</dbReference>
<keyword evidence="7" id="KW-0677">Repeat</keyword>
<organism evidence="13 14">
    <name type="scientific">Synchytrium microbalum</name>
    <dbReference type="NCBI Taxonomy" id="1806994"/>
    <lineage>
        <taxon>Eukaryota</taxon>
        <taxon>Fungi</taxon>
        <taxon>Fungi incertae sedis</taxon>
        <taxon>Chytridiomycota</taxon>
        <taxon>Chytridiomycota incertae sedis</taxon>
        <taxon>Chytridiomycetes</taxon>
        <taxon>Synchytriales</taxon>
        <taxon>Synchytriaceae</taxon>
        <taxon>Synchytrium</taxon>
    </lineage>
</organism>
<evidence type="ECO:0000256" key="6">
    <source>
        <dbReference type="ARBA" id="ARBA00022723"/>
    </source>
</evidence>
<dbReference type="Proteomes" id="UP000319731">
    <property type="component" value="Unassembled WGS sequence"/>
</dbReference>
<evidence type="ECO:0000313" key="14">
    <source>
        <dbReference type="Proteomes" id="UP000319731"/>
    </source>
</evidence>
<keyword evidence="5 11" id="KW-0808">Transferase</keyword>
<evidence type="ECO:0000256" key="10">
    <source>
        <dbReference type="ARBA" id="ARBA00069127"/>
    </source>
</evidence>
<evidence type="ECO:0000313" key="13">
    <source>
        <dbReference type="EMBL" id="TPX31615.1"/>
    </source>
</evidence>
<dbReference type="PANTHER" id="PTHR11774:SF11">
    <property type="entry name" value="GERANYLGERANYL TRANSFERASE TYPE-2 SUBUNIT BETA"/>
    <property type="match status" value="1"/>
</dbReference>
<dbReference type="GO" id="GO:0046872">
    <property type="term" value="F:metal ion binding"/>
    <property type="evidence" value="ECO:0007669"/>
    <property type="project" value="UniProtKB-KW"/>
</dbReference>
<keyword evidence="4 11" id="KW-0637">Prenyltransferase</keyword>
<feature type="domain" description="Prenyltransferase alpha-alpha toroid" evidence="12">
    <location>
        <begin position="5"/>
        <end position="302"/>
    </location>
</feature>
<evidence type="ECO:0000256" key="2">
    <source>
        <dbReference type="ARBA" id="ARBA00011355"/>
    </source>
</evidence>
<dbReference type="OrthoDB" id="5428259at2759"/>
<dbReference type="InterPro" id="IPR045089">
    <property type="entry name" value="PGGT1B-like"/>
</dbReference>
<comment type="similarity">
    <text evidence="1 11">Belongs to the protein prenyltransferase subunit beta family.</text>
</comment>
<evidence type="ECO:0000256" key="3">
    <source>
        <dbReference type="ARBA" id="ARBA00012656"/>
    </source>
</evidence>
<dbReference type="EMBL" id="QEAO01000042">
    <property type="protein sequence ID" value="TPX31615.1"/>
    <property type="molecule type" value="Genomic_DNA"/>
</dbReference>
<dbReference type="EC" id="2.5.1.60" evidence="3 11"/>
<comment type="caution">
    <text evidence="13">The sequence shown here is derived from an EMBL/GenBank/DDBJ whole genome shotgun (WGS) entry which is preliminary data.</text>
</comment>
<dbReference type="RefSeq" id="XP_031023009.1">
    <property type="nucleotide sequence ID" value="XM_031171017.1"/>
</dbReference>
<dbReference type="FunFam" id="1.50.10.20:FF:000012">
    <property type="entry name" value="Geranylgeranyl transferase type-2 subunit beta"/>
    <property type="match status" value="1"/>
</dbReference>
<dbReference type="InterPro" id="IPR026873">
    <property type="entry name" value="Ptb1"/>
</dbReference>
<comment type="catalytic activity">
    <reaction evidence="9 11">
        <text>geranylgeranyl diphosphate + L-cysteinyl-[protein] = S-geranylgeranyl-L-cysteinyl-[protein] + diphosphate</text>
        <dbReference type="Rhea" id="RHEA:21240"/>
        <dbReference type="Rhea" id="RHEA-COMP:10131"/>
        <dbReference type="Rhea" id="RHEA-COMP:11537"/>
        <dbReference type="ChEBI" id="CHEBI:29950"/>
        <dbReference type="ChEBI" id="CHEBI:33019"/>
        <dbReference type="ChEBI" id="CHEBI:57533"/>
        <dbReference type="ChEBI" id="CHEBI:86021"/>
        <dbReference type="EC" id="2.5.1.60"/>
    </reaction>
</comment>
<evidence type="ECO:0000256" key="8">
    <source>
        <dbReference type="ARBA" id="ARBA00022833"/>
    </source>
</evidence>
<dbReference type="PANTHER" id="PTHR11774">
    <property type="entry name" value="GERANYLGERANYL TRANSFERASE TYPE BETA SUBUNIT"/>
    <property type="match status" value="1"/>
</dbReference>
<sequence>MGRLCTDLHVKYISDLDNQKHLFEYWASAHIRMSGAYWGITALALMGRLDALEKDDIIHFVLSCRHPNGGFGSSPNHDPHLLPTLSAIQILATLSSIDALPDKELTVSYIAGLQVIPSGAFQGDQWGECDSRFDYTAILAVSLLNRLDAINVDAVVDHIVKCRNLDGGFGRVPGAESHSGQIFCCVNALALVDRLHLVDADKLGWWLAERQLKSGGLNGRPEKLEDVCYSWWVLSSLSTLGRIHWIDRDKLIDFILTAQDEESGGFADRVGDLPDVFHTCFGLAGLSLLGFEGLDPVDSRCCMPQNVTSALGLGDPHPLA</sequence>
<keyword evidence="8 11" id="KW-0862">Zinc</keyword>
<evidence type="ECO:0000256" key="5">
    <source>
        <dbReference type="ARBA" id="ARBA00022679"/>
    </source>
</evidence>
<dbReference type="CDD" id="cd02894">
    <property type="entry name" value="GGTase-II"/>
    <property type="match status" value="1"/>
</dbReference>
<keyword evidence="6 11" id="KW-0479">Metal-binding</keyword>
<evidence type="ECO:0000256" key="7">
    <source>
        <dbReference type="ARBA" id="ARBA00022737"/>
    </source>
</evidence>
<dbReference type="GeneID" id="42006314"/>
<keyword evidence="14" id="KW-1185">Reference proteome</keyword>
<dbReference type="SUPFAM" id="SSF48239">
    <property type="entry name" value="Terpenoid cyclases/Protein prenyltransferases"/>
    <property type="match status" value="1"/>
</dbReference>
<comment type="subunit">
    <text evidence="2">Heterodimer of an alpha and a beta subunit.</text>
</comment>
<dbReference type="InterPro" id="IPR008930">
    <property type="entry name" value="Terpenoid_cyclase/PrenylTrfase"/>
</dbReference>
<evidence type="ECO:0000256" key="11">
    <source>
        <dbReference type="RuleBase" id="RU365076"/>
    </source>
</evidence>
<reference evidence="13 14" key="1">
    <citation type="journal article" date="2019" name="Sci. Rep.">
        <title>Comparative genomics of chytrid fungi reveal insights into the obligate biotrophic and pathogenic lifestyle of Synchytrium endobioticum.</title>
        <authorList>
            <person name="van de Vossenberg B.T.L.H."/>
            <person name="Warris S."/>
            <person name="Nguyen H.D.T."/>
            <person name="van Gent-Pelzer M.P.E."/>
            <person name="Joly D.L."/>
            <person name="van de Geest H.C."/>
            <person name="Bonants P.J.M."/>
            <person name="Smith D.S."/>
            <person name="Levesque C.A."/>
            <person name="van der Lee T.A.J."/>
        </authorList>
    </citation>
    <scope>NUCLEOTIDE SEQUENCE [LARGE SCALE GENOMIC DNA]</scope>
    <source>
        <strain evidence="13 14">JEL517</strain>
    </source>
</reference>
<name>A0A507C254_9FUNG</name>
<gene>
    <name evidence="13" type="ORF">SmJEL517_g05089</name>
</gene>
<dbReference type="GO" id="GO:0004663">
    <property type="term" value="F:Rab geranylgeranyltransferase activity"/>
    <property type="evidence" value="ECO:0007669"/>
    <property type="project" value="UniProtKB-UniRule"/>
</dbReference>
<evidence type="ECO:0000256" key="4">
    <source>
        <dbReference type="ARBA" id="ARBA00022602"/>
    </source>
</evidence>
<dbReference type="InterPro" id="IPR001330">
    <property type="entry name" value="Prenyltrans"/>
</dbReference>
<evidence type="ECO:0000256" key="1">
    <source>
        <dbReference type="ARBA" id="ARBA00010497"/>
    </source>
</evidence>
<dbReference type="AlphaFoldDB" id="A0A507C254"/>
<evidence type="ECO:0000256" key="9">
    <source>
        <dbReference type="ARBA" id="ARBA00047658"/>
    </source>
</evidence>
<dbReference type="STRING" id="1806994.A0A507C254"/>
<proteinExistence type="inferred from homology"/>
<comment type="cofactor">
    <cofactor evidence="11">
        <name>Zn(2+)</name>
        <dbReference type="ChEBI" id="CHEBI:29105"/>
    </cofactor>
    <text evidence="11">Binds 1 zinc ion per subunit.</text>
</comment>
<dbReference type="Pfam" id="PF00432">
    <property type="entry name" value="Prenyltrans"/>
    <property type="match status" value="1"/>
</dbReference>
<accession>A0A507C254</accession>
<dbReference type="GO" id="GO:0072657">
    <property type="term" value="P:protein localization to membrane"/>
    <property type="evidence" value="ECO:0007669"/>
    <property type="project" value="UniProtKB-ARBA"/>
</dbReference>
<dbReference type="Gene3D" id="1.50.10.20">
    <property type="match status" value="1"/>
</dbReference>
<protein>
    <recommendedName>
        <fullName evidence="10 11">Geranylgeranyl transferase type-2 subunit beta</fullName>
        <ecNumber evidence="3 11">2.5.1.60</ecNumber>
    </recommendedName>
</protein>